<evidence type="ECO:0000313" key="3">
    <source>
        <dbReference type="Proteomes" id="UP000651156"/>
    </source>
</evidence>
<name>A0ABR9UY44_9CHRO</name>
<feature type="domain" description="DUF4351" evidence="1">
    <location>
        <begin position="16"/>
        <end position="63"/>
    </location>
</feature>
<comment type="caution">
    <text evidence="2">The sequence shown here is derived from an EMBL/GenBank/DDBJ whole genome shotgun (WGS) entry which is preliminary data.</text>
</comment>
<dbReference type="Proteomes" id="UP000651156">
    <property type="component" value="Unassembled WGS sequence"/>
</dbReference>
<evidence type="ECO:0000313" key="2">
    <source>
        <dbReference type="EMBL" id="MBE9193206.1"/>
    </source>
</evidence>
<protein>
    <submittedName>
        <fullName evidence="2">DUF4351 domain-containing protein</fullName>
    </submittedName>
</protein>
<sequence>MAQLRQSAIAPLINPIARQLTKRLGELPQQMRTSVLGLPLPALKDLSEALLDFMSMADLQAWLAQQG</sequence>
<dbReference type="Pfam" id="PF14261">
    <property type="entry name" value="DUF4351"/>
    <property type="match status" value="1"/>
</dbReference>
<evidence type="ECO:0000259" key="1">
    <source>
        <dbReference type="Pfam" id="PF14261"/>
    </source>
</evidence>
<organism evidence="2 3">
    <name type="scientific">Gloeocapsopsis crepidinum LEGE 06123</name>
    <dbReference type="NCBI Taxonomy" id="588587"/>
    <lineage>
        <taxon>Bacteria</taxon>
        <taxon>Bacillati</taxon>
        <taxon>Cyanobacteriota</taxon>
        <taxon>Cyanophyceae</taxon>
        <taxon>Oscillatoriophycideae</taxon>
        <taxon>Chroococcales</taxon>
        <taxon>Chroococcaceae</taxon>
        <taxon>Gloeocapsopsis</taxon>
    </lineage>
</organism>
<proteinExistence type="predicted"/>
<accession>A0ABR9UY44</accession>
<keyword evidence="3" id="KW-1185">Reference proteome</keyword>
<gene>
    <name evidence="2" type="ORF">IQ230_23245</name>
</gene>
<reference evidence="2 3" key="1">
    <citation type="submission" date="2020-10" db="EMBL/GenBank/DDBJ databases">
        <authorList>
            <person name="Castelo-Branco R."/>
            <person name="Eusebio N."/>
            <person name="Adriana R."/>
            <person name="Vieira A."/>
            <person name="Brugerolle De Fraissinette N."/>
            <person name="Rezende De Castro R."/>
            <person name="Schneider M.P."/>
            <person name="Vasconcelos V."/>
            <person name="Leao P.N."/>
        </authorList>
    </citation>
    <scope>NUCLEOTIDE SEQUENCE [LARGE SCALE GENOMIC DNA]</scope>
    <source>
        <strain evidence="2 3">LEGE 06123</strain>
    </source>
</reference>
<dbReference type="PANTHER" id="PTHR35586:SF1">
    <property type="entry name" value="SLL1691 PROTEIN"/>
    <property type="match status" value="1"/>
</dbReference>
<dbReference type="EMBL" id="JADEWN010000081">
    <property type="protein sequence ID" value="MBE9193206.1"/>
    <property type="molecule type" value="Genomic_DNA"/>
</dbReference>
<dbReference type="PANTHER" id="PTHR35586">
    <property type="entry name" value="SLL1691 PROTEIN"/>
    <property type="match status" value="1"/>
</dbReference>
<dbReference type="InterPro" id="IPR025587">
    <property type="entry name" value="DUF4351"/>
</dbReference>